<dbReference type="RefSeq" id="XP_024315761.1">
    <property type="nucleotide sequence ID" value="XM_024459993.1"/>
</dbReference>
<dbReference type="PANTHER" id="PTHR47975">
    <property type="entry name" value="S-LOCUS LECTIN KINASE FAMILY PROTEIN"/>
    <property type="match status" value="1"/>
</dbReference>
<dbReference type="SUPFAM" id="SSF56112">
    <property type="entry name" value="Protein kinase-like (PK-like)"/>
    <property type="match status" value="1"/>
</dbReference>
<organism evidence="2">
    <name type="scientific">Brachypodium distachyon</name>
    <name type="common">Purple false brome</name>
    <name type="synonym">Trachynia distachya</name>
    <dbReference type="NCBI Taxonomy" id="15368"/>
    <lineage>
        <taxon>Eukaryota</taxon>
        <taxon>Viridiplantae</taxon>
        <taxon>Streptophyta</taxon>
        <taxon>Embryophyta</taxon>
        <taxon>Tracheophyta</taxon>
        <taxon>Spermatophyta</taxon>
        <taxon>Magnoliopsida</taxon>
        <taxon>Liliopsida</taxon>
        <taxon>Poales</taxon>
        <taxon>Poaceae</taxon>
        <taxon>BOP clade</taxon>
        <taxon>Pooideae</taxon>
        <taxon>Stipodae</taxon>
        <taxon>Brachypodieae</taxon>
        <taxon>Brachypodium</taxon>
    </lineage>
</organism>
<evidence type="ECO:0000313" key="2">
    <source>
        <dbReference type="EMBL" id="KQK16573.1"/>
    </source>
</evidence>
<dbReference type="AlphaFoldDB" id="I1GV13"/>
<dbReference type="EMBL" id="CM000880">
    <property type="protein sequence ID" value="KQK16573.1"/>
    <property type="molecule type" value="Genomic_DNA"/>
</dbReference>
<dbReference type="GO" id="GO:0004672">
    <property type="term" value="F:protein kinase activity"/>
    <property type="evidence" value="ECO:0007669"/>
    <property type="project" value="InterPro"/>
</dbReference>
<reference evidence="2 3" key="1">
    <citation type="journal article" date="2010" name="Nature">
        <title>Genome sequencing and analysis of the model grass Brachypodium distachyon.</title>
        <authorList>
            <consortium name="International Brachypodium Initiative"/>
        </authorList>
    </citation>
    <scope>NUCLEOTIDE SEQUENCE [LARGE SCALE GENOMIC DNA]</scope>
    <source>
        <strain evidence="2">Bd21</strain>
        <strain evidence="3">cv. Bd21</strain>
    </source>
</reference>
<sequence length="295" mass="33359">MSTRGSKTIPELQFDRLNTNFSDSICEDQFGILYKGKMDDTEIAVKELTESTEKIFKEEVQNMMAPEHENIARLVGFCSEGRSVHERPLLCYEYLPSILMTLDCYLFAEGSASSSAEHGVHWDERFTIVKGICQGLCCLHKLRVIHLDLKPANIWLDENKVPKIGCFELYRFFGQGEIIKFTGSVAGSNGYMAPEYVHDGKISAQADIYSLGLMIIEITTGVKKSRAIGQPSARKYIDEIRKEWTPEHIASQYPSYDAERLQQVYACIKVGLECVQLDREKRPLIGAIVDRLNAS</sequence>
<dbReference type="EMBL" id="CM000880">
    <property type="protein sequence ID" value="PNT75271.1"/>
    <property type="molecule type" value="Genomic_DNA"/>
</dbReference>
<protein>
    <recommendedName>
        <fullName evidence="1">Protein kinase domain-containing protein</fullName>
    </recommendedName>
</protein>
<dbReference type="PANTHER" id="PTHR47975:SF11">
    <property type="entry name" value="PROTEIN KINASE DOMAIN-CONTAINING PROTEIN"/>
    <property type="match status" value="1"/>
</dbReference>
<dbReference type="eggNOG" id="ENOG502QWDY">
    <property type="taxonomic scope" value="Eukaryota"/>
</dbReference>
<dbReference type="GeneID" id="100838241"/>
<reference evidence="3" key="3">
    <citation type="submission" date="2018-08" db="UniProtKB">
        <authorList>
            <consortium name="EnsemblPlants"/>
        </authorList>
    </citation>
    <scope>IDENTIFICATION</scope>
    <source>
        <strain evidence="3">cv. Bd21</strain>
    </source>
</reference>
<keyword evidence="4" id="KW-1185">Reference proteome</keyword>
<dbReference type="HOGENOM" id="CLU_000288_21_4_1"/>
<proteinExistence type="predicted"/>
<dbReference type="OrthoDB" id="1741172at2759"/>
<gene>
    <name evidence="3" type="primary">LOC100838241</name>
    <name evidence="2" type="ORF">BRADI_1g29350v3</name>
</gene>
<dbReference type="Pfam" id="PF00069">
    <property type="entry name" value="Pkinase"/>
    <property type="match status" value="1"/>
</dbReference>
<dbReference type="Gramene" id="KQK16573">
    <property type="protein sequence ID" value="KQK16573"/>
    <property type="gene ID" value="BRADI_1g29350v3"/>
</dbReference>
<dbReference type="InterPro" id="IPR000719">
    <property type="entry name" value="Prot_kinase_dom"/>
</dbReference>
<dbReference type="PROSITE" id="PS50011">
    <property type="entry name" value="PROTEIN_KINASE_DOM"/>
    <property type="match status" value="1"/>
</dbReference>
<dbReference type="Proteomes" id="UP000008810">
    <property type="component" value="Chromosome 1"/>
</dbReference>
<evidence type="ECO:0000313" key="3">
    <source>
        <dbReference type="EnsemblPlants" id="KQK16573"/>
    </source>
</evidence>
<dbReference type="Gene3D" id="3.30.200.20">
    <property type="entry name" value="Phosphorylase Kinase, domain 1"/>
    <property type="match status" value="1"/>
</dbReference>
<dbReference type="InterPro" id="IPR011009">
    <property type="entry name" value="Kinase-like_dom_sf"/>
</dbReference>
<dbReference type="Gramene" id="PNT75271">
    <property type="protein sequence ID" value="PNT75271"/>
    <property type="gene ID" value="BRADI_1g29350v3"/>
</dbReference>
<name>I1GV13_BRADI</name>
<accession>I1GV13</accession>
<evidence type="ECO:0000259" key="1">
    <source>
        <dbReference type="PROSITE" id="PS50011"/>
    </source>
</evidence>
<dbReference type="GO" id="GO:0005524">
    <property type="term" value="F:ATP binding"/>
    <property type="evidence" value="ECO:0007669"/>
    <property type="project" value="InterPro"/>
</dbReference>
<dbReference type="SMART" id="SM00220">
    <property type="entry name" value="S_TKc"/>
    <property type="match status" value="1"/>
</dbReference>
<dbReference type="EnsemblPlants" id="KQK16573">
    <property type="protein sequence ID" value="KQK16573"/>
    <property type="gene ID" value="BRADI_1g29350v3"/>
</dbReference>
<dbReference type="EnsemblPlants" id="PNT75271">
    <property type="protein sequence ID" value="PNT75271"/>
    <property type="gene ID" value="BRADI_1g29350v3"/>
</dbReference>
<evidence type="ECO:0000313" key="4">
    <source>
        <dbReference type="Proteomes" id="UP000008810"/>
    </source>
</evidence>
<feature type="domain" description="Protein kinase" evidence="1">
    <location>
        <begin position="19"/>
        <end position="295"/>
    </location>
</feature>
<reference evidence="2" key="2">
    <citation type="submission" date="2017-06" db="EMBL/GenBank/DDBJ databases">
        <title>WGS assembly of Brachypodium distachyon.</title>
        <authorList>
            <consortium name="The International Brachypodium Initiative"/>
            <person name="Lucas S."/>
            <person name="Harmon-Smith M."/>
            <person name="Lail K."/>
            <person name="Tice H."/>
            <person name="Grimwood J."/>
            <person name="Bruce D."/>
            <person name="Barry K."/>
            <person name="Shu S."/>
            <person name="Lindquist E."/>
            <person name="Wang M."/>
            <person name="Pitluck S."/>
            <person name="Vogel J.P."/>
            <person name="Garvin D.F."/>
            <person name="Mockler T.C."/>
            <person name="Schmutz J."/>
            <person name="Rokhsar D."/>
            <person name="Bevan M.W."/>
        </authorList>
    </citation>
    <scope>NUCLEOTIDE SEQUENCE</scope>
    <source>
        <strain evidence="2">Bd21</strain>
    </source>
</reference>
<dbReference type="Gene3D" id="1.10.510.10">
    <property type="entry name" value="Transferase(Phosphotransferase) domain 1"/>
    <property type="match status" value="1"/>
</dbReference>